<dbReference type="Pfam" id="PF00486">
    <property type="entry name" value="Trans_reg_C"/>
    <property type="match status" value="1"/>
</dbReference>
<sequence>MHILIVEDNPDIIANLYGFLEPLGYTLDVARSGTAGLSQATSGTYDAIVLDLSLPGMDGLELCRRLRKEYRLGTPILMLTARDTVQNKITGFDAGADDYLVKPYSLLELDARLKALVRRSKQEHVEYVLKFDELELDTSTGRITRAGQELSLTPTGLKIITVLLREAPKLVRREVLEREIWSENPPDSDALRTHIHALRQALDKSFDWPMLRTVPGTGYQLVGPHEN</sequence>
<dbReference type="EMBL" id="JAUYVH010000002">
    <property type="protein sequence ID" value="MDQ9169611.1"/>
    <property type="molecule type" value="Genomic_DNA"/>
</dbReference>
<name>A0ABU1BNL0_9BURK</name>
<feature type="domain" description="OmpR/PhoB-type" evidence="9">
    <location>
        <begin position="126"/>
        <end position="223"/>
    </location>
</feature>
<dbReference type="PANTHER" id="PTHR48111">
    <property type="entry name" value="REGULATOR OF RPOS"/>
    <property type="match status" value="1"/>
</dbReference>
<evidence type="ECO:0000256" key="7">
    <source>
        <dbReference type="PROSITE-ProRule" id="PRU01091"/>
    </source>
</evidence>
<dbReference type="SUPFAM" id="SSF52172">
    <property type="entry name" value="CheY-like"/>
    <property type="match status" value="1"/>
</dbReference>
<keyword evidence="2" id="KW-0902">Two-component regulatory system</keyword>
<evidence type="ECO:0000256" key="1">
    <source>
        <dbReference type="ARBA" id="ARBA00022553"/>
    </source>
</evidence>
<dbReference type="Gene3D" id="1.10.10.10">
    <property type="entry name" value="Winged helix-like DNA-binding domain superfamily/Winged helix DNA-binding domain"/>
    <property type="match status" value="1"/>
</dbReference>
<evidence type="ECO:0000313" key="10">
    <source>
        <dbReference type="EMBL" id="MDQ9169611.1"/>
    </source>
</evidence>
<dbReference type="InterPro" id="IPR001789">
    <property type="entry name" value="Sig_transdc_resp-reg_receiver"/>
</dbReference>
<keyword evidence="11" id="KW-1185">Reference proteome</keyword>
<evidence type="ECO:0000256" key="3">
    <source>
        <dbReference type="ARBA" id="ARBA00023015"/>
    </source>
</evidence>
<evidence type="ECO:0000256" key="6">
    <source>
        <dbReference type="PROSITE-ProRule" id="PRU00169"/>
    </source>
</evidence>
<protein>
    <submittedName>
        <fullName evidence="10">Response regulator transcription factor</fullName>
    </submittedName>
</protein>
<evidence type="ECO:0000256" key="2">
    <source>
        <dbReference type="ARBA" id="ARBA00023012"/>
    </source>
</evidence>
<dbReference type="InterPro" id="IPR011006">
    <property type="entry name" value="CheY-like_superfamily"/>
</dbReference>
<dbReference type="InterPro" id="IPR036388">
    <property type="entry name" value="WH-like_DNA-bd_sf"/>
</dbReference>
<dbReference type="PANTHER" id="PTHR48111:SF22">
    <property type="entry name" value="REGULATOR OF RPOS"/>
    <property type="match status" value="1"/>
</dbReference>
<reference evidence="10 11" key="1">
    <citation type="submission" date="2023-08" db="EMBL/GenBank/DDBJ databases">
        <title>Oxalobacteraceae gen .nov., isolated from river sludge outside the plant.</title>
        <authorList>
            <person name="Zhao S.Y."/>
        </authorList>
    </citation>
    <scope>NUCLEOTIDE SEQUENCE [LARGE SCALE GENOMIC DNA]</scope>
    <source>
        <strain evidence="10 11">R-40</strain>
    </source>
</reference>
<dbReference type="PROSITE" id="PS51755">
    <property type="entry name" value="OMPR_PHOB"/>
    <property type="match status" value="1"/>
</dbReference>
<dbReference type="InterPro" id="IPR001867">
    <property type="entry name" value="OmpR/PhoB-type_DNA-bd"/>
</dbReference>
<dbReference type="Pfam" id="PF00072">
    <property type="entry name" value="Response_reg"/>
    <property type="match status" value="1"/>
</dbReference>
<evidence type="ECO:0000313" key="11">
    <source>
        <dbReference type="Proteomes" id="UP001225596"/>
    </source>
</evidence>
<dbReference type="InterPro" id="IPR039420">
    <property type="entry name" value="WalR-like"/>
</dbReference>
<comment type="caution">
    <text evidence="10">The sequence shown here is derived from an EMBL/GenBank/DDBJ whole genome shotgun (WGS) entry which is preliminary data.</text>
</comment>
<dbReference type="SMART" id="SM00862">
    <property type="entry name" value="Trans_reg_C"/>
    <property type="match status" value="1"/>
</dbReference>
<keyword evidence="1 6" id="KW-0597">Phosphoprotein</keyword>
<evidence type="ECO:0000256" key="4">
    <source>
        <dbReference type="ARBA" id="ARBA00023125"/>
    </source>
</evidence>
<dbReference type="Gene3D" id="6.10.250.690">
    <property type="match status" value="1"/>
</dbReference>
<dbReference type="CDD" id="cd00383">
    <property type="entry name" value="trans_reg_C"/>
    <property type="match status" value="1"/>
</dbReference>
<dbReference type="Proteomes" id="UP001225596">
    <property type="component" value="Unassembled WGS sequence"/>
</dbReference>
<keyword evidence="5" id="KW-0804">Transcription</keyword>
<dbReference type="CDD" id="cd17624">
    <property type="entry name" value="REC_OmpR_PmrA-like"/>
    <property type="match status" value="1"/>
</dbReference>
<dbReference type="RefSeq" id="WP_338435549.1">
    <property type="nucleotide sequence ID" value="NZ_JAUYVH010000002.1"/>
</dbReference>
<dbReference type="PROSITE" id="PS50110">
    <property type="entry name" value="RESPONSE_REGULATORY"/>
    <property type="match status" value="1"/>
</dbReference>
<proteinExistence type="predicted"/>
<feature type="DNA-binding region" description="OmpR/PhoB-type" evidence="7">
    <location>
        <begin position="126"/>
        <end position="223"/>
    </location>
</feature>
<keyword evidence="4 7" id="KW-0238">DNA-binding</keyword>
<organism evidence="10 11">
    <name type="scientific">Keguizhuia sedimenti</name>
    <dbReference type="NCBI Taxonomy" id="3064264"/>
    <lineage>
        <taxon>Bacteria</taxon>
        <taxon>Pseudomonadati</taxon>
        <taxon>Pseudomonadota</taxon>
        <taxon>Betaproteobacteria</taxon>
        <taxon>Burkholderiales</taxon>
        <taxon>Oxalobacteraceae</taxon>
        <taxon>Keguizhuia</taxon>
    </lineage>
</organism>
<evidence type="ECO:0000259" key="9">
    <source>
        <dbReference type="PROSITE" id="PS51755"/>
    </source>
</evidence>
<feature type="domain" description="Response regulatory" evidence="8">
    <location>
        <begin position="2"/>
        <end position="117"/>
    </location>
</feature>
<keyword evidence="3" id="KW-0805">Transcription regulation</keyword>
<dbReference type="Gene3D" id="3.40.50.2300">
    <property type="match status" value="1"/>
</dbReference>
<accession>A0ABU1BNL0</accession>
<evidence type="ECO:0000259" key="8">
    <source>
        <dbReference type="PROSITE" id="PS50110"/>
    </source>
</evidence>
<gene>
    <name evidence="10" type="ORF">Q8A64_04215</name>
</gene>
<feature type="modified residue" description="4-aspartylphosphate" evidence="6">
    <location>
        <position position="51"/>
    </location>
</feature>
<evidence type="ECO:0000256" key="5">
    <source>
        <dbReference type="ARBA" id="ARBA00023163"/>
    </source>
</evidence>
<dbReference type="SMART" id="SM00448">
    <property type="entry name" value="REC"/>
    <property type="match status" value="1"/>
</dbReference>